<feature type="transmembrane region" description="Helical" evidence="2">
    <location>
        <begin position="51"/>
        <end position="79"/>
    </location>
</feature>
<keyword evidence="2" id="KW-1133">Transmembrane helix</keyword>
<reference evidence="3" key="1">
    <citation type="journal article" date="2023" name="Mol. Biol. Evol.">
        <title>Third-Generation Sequencing Reveals the Adaptive Role of the Epigenome in Three Deep-Sea Polychaetes.</title>
        <authorList>
            <person name="Perez M."/>
            <person name="Aroh O."/>
            <person name="Sun Y."/>
            <person name="Lan Y."/>
            <person name="Juniper S.K."/>
            <person name="Young C.R."/>
            <person name="Angers B."/>
            <person name="Qian P.Y."/>
        </authorList>
    </citation>
    <scope>NUCLEOTIDE SEQUENCE</scope>
    <source>
        <strain evidence="3">P08H-3</strain>
    </source>
</reference>
<feature type="region of interest" description="Disordered" evidence="1">
    <location>
        <begin position="193"/>
        <end position="214"/>
    </location>
</feature>
<proteinExistence type="predicted"/>
<accession>A0AAD9N0Y1</accession>
<dbReference type="AlphaFoldDB" id="A0AAD9N0Y1"/>
<comment type="caution">
    <text evidence="3">The sequence shown here is derived from an EMBL/GenBank/DDBJ whole genome shotgun (WGS) entry which is preliminary data.</text>
</comment>
<keyword evidence="4" id="KW-1185">Reference proteome</keyword>
<protein>
    <submittedName>
        <fullName evidence="3">Uncharacterized protein</fullName>
    </submittedName>
</protein>
<evidence type="ECO:0000313" key="3">
    <source>
        <dbReference type="EMBL" id="KAK2152695.1"/>
    </source>
</evidence>
<evidence type="ECO:0000256" key="2">
    <source>
        <dbReference type="SAM" id="Phobius"/>
    </source>
</evidence>
<dbReference type="Proteomes" id="UP001208570">
    <property type="component" value="Unassembled WGS sequence"/>
</dbReference>
<gene>
    <name evidence="3" type="ORF">LSH36_321g05048</name>
</gene>
<feature type="region of interest" description="Disordered" evidence="1">
    <location>
        <begin position="112"/>
        <end position="181"/>
    </location>
</feature>
<evidence type="ECO:0000313" key="4">
    <source>
        <dbReference type="Proteomes" id="UP001208570"/>
    </source>
</evidence>
<dbReference type="EMBL" id="JAODUP010000321">
    <property type="protein sequence ID" value="KAK2152695.1"/>
    <property type="molecule type" value="Genomic_DNA"/>
</dbReference>
<name>A0AAD9N0Y1_9ANNE</name>
<keyword evidence="2" id="KW-0472">Membrane</keyword>
<keyword evidence="2" id="KW-0812">Transmembrane</keyword>
<sequence>MMALDTSDDLWNGTADMIGNANFTGQLINDTGNHQRSPGIHGFRDPPTQKLFWKVGIIFVISGLVIIGSFVVLFGFSYTRRRFSFRRYRRRHPDHVLAFENQLQVTGDEILETSPNPEDDQVTVHQSCSSGLRRWSRDDDMPRPRSRSNSRSRSLSPGAGSQPRSGPKTGQHDLDDDLINKGLQRLDNVRLAFKDDSTKYTEYDSTKDRMDPDA</sequence>
<organism evidence="3 4">
    <name type="scientific">Paralvinella palmiformis</name>
    <dbReference type="NCBI Taxonomy" id="53620"/>
    <lineage>
        <taxon>Eukaryota</taxon>
        <taxon>Metazoa</taxon>
        <taxon>Spiralia</taxon>
        <taxon>Lophotrochozoa</taxon>
        <taxon>Annelida</taxon>
        <taxon>Polychaeta</taxon>
        <taxon>Sedentaria</taxon>
        <taxon>Canalipalpata</taxon>
        <taxon>Terebellida</taxon>
        <taxon>Terebelliformia</taxon>
        <taxon>Alvinellidae</taxon>
        <taxon>Paralvinella</taxon>
    </lineage>
</organism>
<evidence type="ECO:0000256" key="1">
    <source>
        <dbReference type="SAM" id="MobiDB-lite"/>
    </source>
</evidence>